<feature type="signal peptide" evidence="1">
    <location>
        <begin position="1"/>
        <end position="22"/>
    </location>
</feature>
<comment type="caution">
    <text evidence="2">The sequence shown here is derived from an EMBL/GenBank/DDBJ whole genome shotgun (WGS) entry which is preliminary data.</text>
</comment>
<keyword evidence="1" id="KW-0732">Signal</keyword>
<keyword evidence="3" id="KW-1185">Reference proteome</keyword>
<dbReference type="CDD" id="cd13585">
    <property type="entry name" value="PBP2_TMBP_like"/>
    <property type="match status" value="1"/>
</dbReference>
<evidence type="ECO:0000313" key="3">
    <source>
        <dbReference type="Proteomes" id="UP001597541"/>
    </source>
</evidence>
<evidence type="ECO:0000256" key="1">
    <source>
        <dbReference type="SAM" id="SignalP"/>
    </source>
</evidence>
<gene>
    <name evidence="2" type="ORF">ACFSUF_02010</name>
</gene>
<dbReference type="InterPro" id="IPR050490">
    <property type="entry name" value="Bact_solute-bd_prot1"/>
</dbReference>
<name>A0ABW5PAC6_9BACL</name>
<reference evidence="3" key="1">
    <citation type="journal article" date="2019" name="Int. J. Syst. Evol. Microbiol.">
        <title>The Global Catalogue of Microorganisms (GCM) 10K type strain sequencing project: providing services to taxonomists for standard genome sequencing and annotation.</title>
        <authorList>
            <consortium name="The Broad Institute Genomics Platform"/>
            <consortium name="The Broad Institute Genome Sequencing Center for Infectious Disease"/>
            <person name="Wu L."/>
            <person name="Ma J."/>
        </authorList>
    </citation>
    <scope>NUCLEOTIDE SEQUENCE [LARGE SCALE GENOMIC DNA]</scope>
    <source>
        <strain evidence="3">KCTC 3950</strain>
    </source>
</reference>
<evidence type="ECO:0000313" key="2">
    <source>
        <dbReference type="EMBL" id="MFD2611197.1"/>
    </source>
</evidence>
<dbReference type="PANTHER" id="PTHR43649:SF12">
    <property type="entry name" value="DIACETYLCHITOBIOSE BINDING PROTEIN DASA"/>
    <property type="match status" value="1"/>
</dbReference>
<sequence>MRNKKKLTSMLMLAFVFIFVLAACGAGKDNGGNGNQDGANGNTGNKKTTVTMGFWGTAQDLKIYQAAADSISEKYPNIELKIKQYPSSDQFWNALPGEIAAKVAPDFIKISNEGSYEYINKGLFAALDDLIQPAGVDMNKFSKASTDIWKVDGKLYGVPNSSSPAMFFINEEMWKKAGLGAYPTTWEEVQAAAKKLTTKDVYGITINLDPYHITNYAKSFGGGWNNGKTINSPENVQALQTIFDMYKDGVAVTPKSVGFGWDGEVFANGKSAMTTGGHWYKSFLKDAAPDLKYAAIPVPKGTVAGSAMIADAYVVLQDAKNKEAALQAAYYMTNEKTQTEFMKLGNNSAVTSLSSKYFTENPEFKGVEPALAYSTDFGYPAESKKFKDELVNQLEANILGGAKKSAQEILDNIQSQFK</sequence>
<dbReference type="RefSeq" id="WP_377599596.1">
    <property type="nucleotide sequence ID" value="NZ_JBHUME010000002.1"/>
</dbReference>
<dbReference type="SUPFAM" id="SSF53850">
    <property type="entry name" value="Periplasmic binding protein-like II"/>
    <property type="match status" value="1"/>
</dbReference>
<feature type="chain" id="PRO_5046282997" evidence="1">
    <location>
        <begin position="23"/>
        <end position="418"/>
    </location>
</feature>
<accession>A0ABW5PAC6</accession>
<dbReference type="EMBL" id="JBHUME010000002">
    <property type="protein sequence ID" value="MFD2611197.1"/>
    <property type="molecule type" value="Genomic_DNA"/>
</dbReference>
<protein>
    <submittedName>
        <fullName evidence="2">ABC transporter substrate-binding protein</fullName>
    </submittedName>
</protein>
<dbReference type="Proteomes" id="UP001597541">
    <property type="component" value="Unassembled WGS sequence"/>
</dbReference>
<organism evidence="2 3">
    <name type="scientific">Paenibacillus gansuensis</name>
    <dbReference type="NCBI Taxonomy" id="306542"/>
    <lineage>
        <taxon>Bacteria</taxon>
        <taxon>Bacillati</taxon>
        <taxon>Bacillota</taxon>
        <taxon>Bacilli</taxon>
        <taxon>Bacillales</taxon>
        <taxon>Paenibacillaceae</taxon>
        <taxon>Paenibacillus</taxon>
    </lineage>
</organism>
<proteinExistence type="predicted"/>
<dbReference type="Gene3D" id="3.40.190.10">
    <property type="entry name" value="Periplasmic binding protein-like II"/>
    <property type="match status" value="1"/>
</dbReference>
<dbReference type="PROSITE" id="PS51257">
    <property type="entry name" value="PROKAR_LIPOPROTEIN"/>
    <property type="match status" value="1"/>
</dbReference>
<dbReference type="Pfam" id="PF01547">
    <property type="entry name" value="SBP_bac_1"/>
    <property type="match status" value="1"/>
</dbReference>
<dbReference type="InterPro" id="IPR006059">
    <property type="entry name" value="SBP"/>
</dbReference>
<dbReference type="PANTHER" id="PTHR43649">
    <property type="entry name" value="ARABINOSE-BINDING PROTEIN-RELATED"/>
    <property type="match status" value="1"/>
</dbReference>